<name>A0ABW7G552_9BURK</name>
<dbReference type="InterPro" id="IPR011712">
    <property type="entry name" value="Sig_transdc_His_kin_sub3_dim/P"/>
</dbReference>
<evidence type="ECO:0000256" key="7">
    <source>
        <dbReference type="ARBA" id="ARBA00023012"/>
    </source>
</evidence>
<dbReference type="InterPro" id="IPR036890">
    <property type="entry name" value="HATPase_C_sf"/>
</dbReference>
<feature type="domain" description="Histidine kinase" evidence="11">
    <location>
        <begin position="272"/>
        <end position="467"/>
    </location>
</feature>
<evidence type="ECO:0000256" key="8">
    <source>
        <dbReference type="ARBA" id="ARBA00023136"/>
    </source>
</evidence>
<evidence type="ECO:0000256" key="3">
    <source>
        <dbReference type="ARBA" id="ARBA00022679"/>
    </source>
</evidence>
<dbReference type="Pfam" id="PF17200">
    <property type="entry name" value="sCache_2"/>
    <property type="match status" value="1"/>
</dbReference>
<dbReference type="SMART" id="SM01049">
    <property type="entry name" value="Cache_2"/>
    <property type="match status" value="1"/>
</dbReference>
<dbReference type="SMART" id="SM00387">
    <property type="entry name" value="HATPase_c"/>
    <property type="match status" value="1"/>
</dbReference>
<dbReference type="CDD" id="cd16917">
    <property type="entry name" value="HATPase_UhpB-NarQ-NarX-like"/>
    <property type="match status" value="1"/>
</dbReference>
<organism evidence="12 13">
    <name type="scientific">Pelomonas nitida</name>
    <dbReference type="NCBI Taxonomy" id="3299027"/>
    <lineage>
        <taxon>Bacteria</taxon>
        <taxon>Pseudomonadati</taxon>
        <taxon>Pseudomonadota</taxon>
        <taxon>Betaproteobacteria</taxon>
        <taxon>Burkholderiales</taxon>
        <taxon>Sphaerotilaceae</taxon>
        <taxon>Roseateles</taxon>
    </lineage>
</organism>
<keyword evidence="5" id="KW-0418">Kinase</keyword>
<evidence type="ECO:0000313" key="13">
    <source>
        <dbReference type="Proteomes" id="UP001606305"/>
    </source>
</evidence>
<proteinExistence type="predicted"/>
<gene>
    <name evidence="12" type="ORF">ACG00X_09240</name>
</gene>
<dbReference type="Gene3D" id="3.30.565.10">
    <property type="entry name" value="Histidine kinase-like ATPase, C-terminal domain"/>
    <property type="match status" value="1"/>
</dbReference>
<feature type="transmembrane region" description="Helical" evidence="10">
    <location>
        <begin position="222"/>
        <end position="243"/>
    </location>
</feature>
<keyword evidence="3" id="KW-0808">Transferase</keyword>
<comment type="caution">
    <text evidence="12">The sequence shown here is derived from an EMBL/GenBank/DDBJ whole genome shotgun (WGS) entry which is preliminary data.</text>
</comment>
<keyword evidence="2" id="KW-1003">Cell membrane</keyword>
<sequence length="473" mass="50763">MDAGAAQDAAGTGDAGPLMQGWAALSLRGRFVLLALLPLLASLALIALAVRQQESALAEREHALVRASYMEARRTELKHYVDLAVSTIRPLLGQPHGQERALAILSSLDYGRDGYFFVYSLTGRVQMHSRQPELIGQNLWELRDPQGRPTIQQLIQQARSGGGYVEYLWRKPSSSLLAPKLGYVVMVPEWEWMLGTGLYLDGIEATMDELEHGARQNITTTMLWVGAVAVFGVALISAGALVLNLSEHRSAEAKLRALARQVVQSQEDERARLARELHDGVSQSLVATKLLIESAQQEPAGAARLQELALQRLNSTLAEVRHLSHALRPALLDTLGLPAALQHLTGEFDAAGGTHFAATIDGEEVGLPEAVNTALFRIAQEALNNAARHAQATTVTVTLRFLADGGLSLEVVDDGRGFDADAAQAVADRGLGLRSMRERADALGARLSLMTSPGIGARLTVKLSAATLARAAA</sequence>
<reference evidence="12 13" key="1">
    <citation type="submission" date="2024-09" db="EMBL/GenBank/DDBJ databases">
        <title>Novel species of the genus Pelomonas and Roseateles isolated from streams.</title>
        <authorList>
            <person name="Lu H."/>
        </authorList>
    </citation>
    <scope>NUCLEOTIDE SEQUENCE [LARGE SCALE GENOMIC DNA]</scope>
    <source>
        <strain evidence="12 13">BYS96W</strain>
    </source>
</reference>
<comment type="subcellular location">
    <subcellularLocation>
        <location evidence="1">Cell membrane</location>
        <topology evidence="1">Multi-pass membrane protein</topology>
    </subcellularLocation>
</comment>
<dbReference type="Pfam" id="PF02518">
    <property type="entry name" value="HATPase_c"/>
    <property type="match status" value="1"/>
</dbReference>
<keyword evidence="7" id="KW-0902">Two-component regulatory system</keyword>
<keyword evidence="4 10" id="KW-0812">Transmembrane</keyword>
<evidence type="ECO:0000313" key="12">
    <source>
        <dbReference type="EMBL" id="MFG6457016.1"/>
    </source>
</evidence>
<dbReference type="PANTHER" id="PTHR24421">
    <property type="entry name" value="NITRATE/NITRITE SENSOR PROTEIN NARX-RELATED"/>
    <property type="match status" value="1"/>
</dbReference>
<keyword evidence="8 10" id="KW-0472">Membrane</keyword>
<accession>A0ABW7G552</accession>
<evidence type="ECO:0000256" key="2">
    <source>
        <dbReference type="ARBA" id="ARBA00022475"/>
    </source>
</evidence>
<keyword evidence="13" id="KW-1185">Reference proteome</keyword>
<dbReference type="Gene3D" id="1.20.5.1930">
    <property type="match status" value="1"/>
</dbReference>
<evidence type="ECO:0000256" key="1">
    <source>
        <dbReference type="ARBA" id="ARBA00004651"/>
    </source>
</evidence>
<keyword evidence="9" id="KW-0175">Coiled coil</keyword>
<feature type="coiled-coil region" evidence="9">
    <location>
        <begin position="248"/>
        <end position="276"/>
    </location>
</feature>
<dbReference type="Pfam" id="PF07730">
    <property type="entry name" value="HisKA_3"/>
    <property type="match status" value="1"/>
</dbReference>
<dbReference type="RefSeq" id="WP_394487835.1">
    <property type="nucleotide sequence ID" value="NZ_JBIGIA010000006.1"/>
</dbReference>
<evidence type="ECO:0000259" key="11">
    <source>
        <dbReference type="PROSITE" id="PS50109"/>
    </source>
</evidence>
<dbReference type="InterPro" id="IPR033480">
    <property type="entry name" value="sCache_2"/>
</dbReference>
<dbReference type="EMBL" id="JBIGIA010000006">
    <property type="protein sequence ID" value="MFG6457016.1"/>
    <property type="molecule type" value="Genomic_DNA"/>
</dbReference>
<protein>
    <submittedName>
        <fullName evidence="12">Cache domain-containing protein</fullName>
    </submittedName>
</protein>
<evidence type="ECO:0000256" key="5">
    <source>
        <dbReference type="ARBA" id="ARBA00022777"/>
    </source>
</evidence>
<evidence type="ECO:0000256" key="6">
    <source>
        <dbReference type="ARBA" id="ARBA00022989"/>
    </source>
</evidence>
<evidence type="ECO:0000256" key="9">
    <source>
        <dbReference type="SAM" id="Coils"/>
    </source>
</evidence>
<dbReference type="SUPFAM" id="SSF55874">
    <property type="entry name" value="ATPase domain of HSP90 chaperone/DNA topoisomerase II/histidine kinase"/>
    <property type="match status" value="1"/>
</dbReference>
<dbReference type="CDD" id="cd18774">
    <property type="entry name" value="PDC2_HK_sensor"/>
    <property type="match status" value="1"/>
</dbReference>
<dbReference type="Proteomes" id="UP001606305">
    <property type="component" value="Unassembled WGS sequence"/>
</dbReference>
<dbReference type="InterPro" id="IPR005467">
    <property type="entry name" value="His_kinase_dom"/>
</dbReference>
<dbReference type="Gene3D" id="3.30.450.20">
    <property type="entry name" value="PAS domain"/>
    <property type="match status" value="1"/>
</dbReference>
<evidence type="ECO:0000256" key="10">
    <source>
        <dbReference type="SAM" id="Phobius"/>
    </source>
</evidence>
<feature type="transmembrane region" description="Helical" evidence="10">
    <location>
        <begin position="31"/>
        <end position="50"/>
    </location>
</feature>
<dbReference type="InterPro" id="IPR003594">
    <property type="entry name" value="HATPase_dom"/>
</dbReference>
<dbReference type="PROSITE" id="PS50109">
    <property type="entry name" value="HIS_KIN"/>
    <property type="match status" value="1"/>
</dbReference>
<dbReference type="InterPro" id="IPR050482">
    <property type="entry name" value="Sensor_HK_TwoCompSys"/>
</dbReference>
<evidence type="ECO:0000256" key="4">
    <source>
        <dbReference type="ARBA" id="ARBA00022692"/>
    </source>
</evidence>
<keyword evidence="6 10" id="KW-1133">Transmembrane helix</keyword>